<dbReference type="Proteomes" id="UP000316770">
    <property type="component" value="Chromosome"/>
</dbReference>
<feature type="compositionally biased region" description="Low complexity" evidence="1">
    <location>
        <begin position="134"/>
        <end position="157"/>
    </location>
</feature>
<reference evidence="3 4" key="1">
    <citation type="submission" date="2019-02" db="EMBL/GenBank/DDBJ databases">
        <title>Deep-cultivation of Planctomycetes and their phenomic and genomic characterization uncovers novel biology.</title>
        <authorList>
            <person name="Wiegand S."/>
            <person name="Jogler M."/>
            <person name="Boedeker C."/>
            <person name="Pinto D."/>
            <person name="Vollmers J."/>
            <person name="Rivas-Marin E."/>
            <person name="Kohn T."/>
            <person name="Peeters S.H."/>
            <person name="Heuer A."/>
            <person name="Rast P."/>
            <person name="Oberbeckmann S."/>
            <person name="Bunk B."/>
            <person name="Jeske O."/>
            <person name="Meyerdierks A."/>
            <person name="Storesund J.E."/>
            <person name="Kallscheuer N."/>
            <person name="Luecker S."/>
            <person name="Lage O.M."/>
            <person name="Pohl T."/>
            <person name="Merkel B.J."/>
            <person name="Hornburger P."/>
            <person name="Mueller R.-W."/>
            <person name="Bruemmer F."/>
            <person name="Labrenz M."/>
            <person name="Spormann A.M."/>
            <person name="Op den Camp H."/>
            <person name="Overmann J."/>
            <person name="Amann R."/>
            <person name="Jetten M.S.M."/>
            <person name="Mascher T."/>
            <person name="Medema M.H."/>
            <person name="Devos D.P."/>
            <person name="Kaster A.-K."/>
            <person name="Ovreas L."/>
            <person name="Rohde M."/>
            <person name="Galperin M.Y."/>
            <person name="Jogler C."/>
        </authorList>
    </citation>
    <scope>NUCLEOTIDE SEQUENCE [LARGE SCALE GENOMIC DNA]</scope>
    <source>
        <strain evidence="3 4">Mal33</strain>
    </source>
</reference>
<evidence type="ECO:0000256" key="2">
    <source>
        <dbReference type="SAM" id="SignalP"/>
    </source>
</evidence>
<protein>
    <submittedName>
        <fullName evidence="3">Uncharacterized protein</fullName>
    </submittedName>
</protein>
<dbReference type="AlphaFoldDB" id="A0A518IQB2"/>
<feature type="region of interest" description="Disordered" evidence="1">
    <location>
        <begin position="35"/>
        <end position="95"/>
    </location>
</feature>
<organism evidence="3 4">
    <name type="scientific">Rosistilla oblonga</name>
    <dbReference type="NCBI Taxonomy" id="2527990"/>
    <lineage>
        <taxon>Bacteria</taxon>
        <taxon>Pseudomonadati</taxon>
        <taxon>Planctomycetota</taxon>
        <taxon>Planctomycetia</taxon>
        <taxon>Pirellulales</taxon>
        <taxon>Pirellulaceae</taxon>
        <taxon>Rosistilla</taxon>
    </lineage>
</organism>
<dbReference type="PROSITE" id="PS51257">
    <property type="entry name" value="PROKAR_LIPOPROTEIN"/>
    <property type="match status" value="1"/>
</dbReference>
<gene>
    <name evidence="3" type="ORF">Mal33_12470</name>
</gene>
<dbReference type="EMBL" id="CP036318">
    <property type="protein sequence ID" value="QDV55277.1"/>
    <property type="molecule type" value="Genomic_DNA"/>
</dbReference>
<keyword evidence="4" id="KW-1185">Reference proteome</keyword>
<evidence type="ECO:0000313" key="4">
    <source>
        <dbReference type="Proteomes" id="UP000316770"/>
    </source>
</evidence>
<sequence precursor="true">MSKASTANRLRCIATVALAASCMLAVAGLAGIAHAQPPESKGDQPPPAADLLGELDGLLDEAMQADSETNDKPEPKTDAPQAAAEPVDAMLKTLQAVDREMQQAIAGLGNGDAGPATQAAQRRALEMLQTIVDQSAQNSNQDQSQSSQRSQEQQMSQAGPEKPETDPNREGQQPQQPELGTQPGTEVGSSTDVIVNAGPLQGMREAVWGHLPERIRGELQATLPEKFLPRYRDAITEYFRQLSSGSDAKP</sequence>
<evidence type="ECO:0000313" key="3">
    <source>
        <dbReference type="EMBL" id="QDV55277.1"/>
    </source>
</evidence>
<feature type="compositionally biased region" description="Low complexity" evidence="1">
    <location>
        <begin position="49"/>
        <end position="62"/>
    </location>
</feature>
<keyword evidence="2" id="KW-0732">Signal</keyword>
<dbReference type="RefSeq" id="WP_145283075.1">
    <property type="nucleotide sequence ID" value="NZ_CP036318.1"/>
</dbReference>
<evidence type="ECO:0000256" key="1">
    <source>
        <dbReference type="SAM" id="MobiDB-lite"/>
    </source>
</evidence>
<accession>A0A518IQB2</accession>
<feature type="compositionally biased region" description="Polar residues" evidence="1">
    <location>
        <begin position="170"/>
        <end position="193"/>
    </location>
</feature>
<feature type="signal peptide" evidence="2">
    <location>
        <begin position="1"/>
        <end position="35"/>
    </location>
</feature>
<feature type="chain" id="PRO_5021834308" evidence="2">
    <location>
        <begin position="36"/>
        <end position="250"/>
    </location>
</feature>
<proteinExistence type="predicted"/>
<feature type="region of interest" description="Disordered" evidence="1">
    <location>
        <begin position="131"/>
        <end position="198"/>
    </location>
</feature>
<name>A0A518IQB2_9BACT</name>